<keyword evidence="2" id="KW-1003">Cell membrane</keyword>
<dbReference type="HOGENOM" id="CLU_045539_2_0_11"/>
<dbReference type="RefSeq" id="WP_013863225.1">
    <property type="nucleotide sequence ID" value="NC_015635.1"/>
</dbReference>
<evidence type="ECO:0000256" key="1">
    <source>
        <dbReference type="ARBA" id="ARBA00004651"/>
    </source>
</evidence>
<evidence type="ECO:0000256" key="4">
    <source>
        <dbReference type="ARBA" id="ARBA00022989"/>
    </source>
</evidence>
<sequence length="360" mass="39103">MAGWEDVRGVAARVRQRIPRPVRFRLGQIWEVISRTVGICFRYRVTGLAAEAAFFAVLSLPPLIFALMGAVGYVAQRYEGATVDDFRDEVLEMSSRALTPDAVDTLIKPTLDDVLSGGRFDIISIGFVLAVWSGSRALNVLVDTITIMYGLAGLRNIVKTRLLSFALYAFFLVIGAIVLPLVLAGPTLVDHLLPTRLEFLNNLYWPIVLVGTACVLAGLFHLSVPVRTRWISEMPGAGLTLAIWLGGNWVLRAVLIASAGSTTIYGPLAAPIAFLVWTFVTAMAVLIGAACNAAIDFVWPRLSGIDHRRTYKATTVPASSPRLREALDAETAESLIPILPEQPTGQPKDPASRRLQPPST</sequence>
<feature type="transmembrane region" description="Helical" evidence="7">
    <location>
        <begin position="203"/>
        <end position="224"/>
    </location>
</feature>
<dbReference type="PANTHER" id="PTHR30213">
    <property type="entry name" value="INNER MEMBRANE PROTEIN YHJD"/>
    <property type="match status" value="1"/>
</dbReference>
<gene>
    <name evidence="8" type="ordered locus">MLP_23390</name>
</gene>
<feature type="transmembrane region" description="Helical" evidence="7">
    <location>
        <begin position="52"/>
        <end position="75"/>
    </location>
</feature>
<dbReference type="Proteomes" id="UP000007947">
    <property type="component" value="Chromosome"/>
</dbReference>
<organism evidence="8 9">
    <name type="scientific">Microlunatus phosphovorus (strain ATCC 700054 / DSM 10555 / JCM 9379 / NBRC 101784 / NCIMB 13414 / VKM Ac-1990 / NM-1)</name>
    <dbReference type="NCBI Taxonomy" id="1032480"/>
    <lineage>
        <taxon>Bacteria</taxon>
        <taxon>Bacillati</taxon>
        <taxon>Actinomycetota</taxon>
        <taxon>Actinomycetes</taxon>
        <taxon>Propionibacteriales</taxon>
        <taxon>Propionibacteriaceae</taxon>
        <taxon>Microlunatus</taxon>
    </lineage>
</organism>
<feature type="transmembrane region" description="Helical" evidence="7">
    <location>
        <begin position="236"/>
        <end position="260"/>
    </location>
</feature>
<evidence type="ECO:0000256" key="6">
    <source>
        <dbReference type="SAM" id="MobiDB-lite"/>
    </source>
</evidence>
<keyword evidence="9" id="KW-1185">Reference proteome</keyword>
<protein>
    <submittedName>
        <fullName evidence="8">Uncharacterized protein</fullName>
    </submittedName>
</protein>
<evidence type="ECO:0000256" key="7">
    <source>
        <dbReference type="SAM" id="Phobius"/>
    </source>
</evidence>
<evidence type="ECO:0000256" key="5">
    <source>
        <dbReference type="ARBA" id="ARBA00023136"/>
    </source>
</evidence>
<dbReference type="Pfam" id="PF03631">
    <property type="entry name" value="Virul_fac_BrkB"/>
    <property type="match status" value="1"/>
</dbReference>
<keyword evidence="5 7" id="KW-0472">Membrane</keyword>
<dbReference type="eggNOG" id="COG1295">
    <property type="taxonomic scope" value="Bacteria"/>
</dbReference>
<dbReference type="KEGG" id="mph:MLP_23390"/>
<feature type="transmembrane region" description="Helical" evidence="7">
    <location>
        <begin position="272"/>
        <end position="299"/>
    </location>
</feature>
<reference evidence="8 9" key="1">
    <citation type="submission" date="2011-05" db="EMBL/GenBank/DDBJ databases">
        <title>Whole genome sequence of Microlunatus phosphovorus NM-1.</title>
        <authorList>
            <person name="Hosoyama A."/>
            <person name="Sasaki K."/>
            <person name="Harada T."/>
            <person name="Igarashi R."/>
            <person name="Kawakoshi A."/>
            <person name="Sasagawa M."/>
            <person name="Fukada J."/>
            <person name="Nakamura S."/>
            <person name="Katano Y."/>
            <person name="Hanada S."/>
            <person name="Kamagata Y."/>
            <person name="Nakamura N."/>
            <person name="Yamazaki S."/>
            <person name="Fujita N."/>
        </authorList>
    </citation>
    <scope>NUCLEOTIDE SEQUENCE [LARGE SCALE GENOMIC DNA]</scope>
    <source>
        <strain evidence="9">ATCC 700054 / DSM 10555 / JCM 9379 / NBRC 101784 / NCIMB 13414 / VKM Ac-1990 / NM-1</strain>
    </source>
</reference>
<feature type="transmembrane region" description="Helical" evidence="7">
    <location>
        <begin position="162"/>
        <end position="183"/>
    </location>
</feature>
<feature type="transmembrane region" description="Helical" evidence="7">
    <location>
        <begin position="122"/>
        <end position="142"/>
    </location>
</feature>
<keyword evidence="4 7" id="KW-1133">Transmembrane helix</keyword>
<evidence type="ECO:0000256" key="3">
    <source>
        <dbReference type="ARBA" id="ARBA00022692"/>
    </source>
</evidence>
<dbReference type="EMBL" id="AP012204">
    <property type="protein sequence ID" value="BAK35353.1"/>
    <property type="molecule type" value="Genomic_DNA"/>
</dbReference>
<comment type="subcellular location">
    <subcellularLocation>
        <location evidence="1">Cell membrane</location>
        <topology evidence="1">Multi-pass membrane protein</topology>
    </subcellularLocation>
</comment>
<accession>F5XFE6</accession>
<evidence type="ECO:0000256" key="2">
    <source>
        <dbReference type="ARBA" id="ARBA00022475"/>
    </source>
</evidence>
<evidence type="ECO:0000313" key="9">
    <source>
        <dbReference type="Proteomes" id="UP000007947"/>
    </source>
</evidence>
<feature type="region of interest" description="Disordered" evidence="6">
    <location>
        <begin position="336"/>
        <end position="360"/>
    </location>
</feature>
<dbReference type="STRING" id="1032480.MLP_23390"/>
<dbReference type="PANTHER" id="PTHR30213:SF0">
    <property type="entry name" value="UPF0761 MEMBRANE PROTEIN YIHY"/>
    <property type="match status" value="1"/>
</dbReference>
<name>F5XFE6_MICPN</name>
<evidence type="ECO:0000313" key="8">
    <source>
        <dbReference type="EMBL" id="BAK35353.1"/>
    </source>
</evidence>
<keyword evidence="3 7" id="KW-0812">Transmembrane</keyword>
<proteinExistence type="predicted"/>
<dbReference type="InterPro" id="IPR017039">
    <property type="entry name" value="Virul_fac_BrkB"/>
</dbReference>
<dbReference type="AlphaFoldDB" id="F5XFE6"/>
<dbReference type="GO" id="GO:0005886">
    <property type="term" value="C:plasma membrane"/>
    <property type="evidence" value="ECO:0007669"/>
    <property type="project" value="UniProtKB-SubCell"/>
</dbReference>